<evidence type="ECO:0000313" key="5">
    <source>
        <dbReference type="EMBL" id="KAK7874397.1"/>
    </source>
</evidence>
<dbReference type="SMART" id="SM00248">
    <property type="entry name" value="ANK"/>
    <property type="match status" value="2"/>
</dbReference>
<reference evidence="5 6" key="1">
    <citation type="submission" date="2024-03" db="EMBL/GenBank/DDBJ databases">
        <title>The genome assembly and annotation of the cricket Gryllus longicercus Weissman &amp; Gray.</title>
        <authorList>
            <person name="Szrajer S."/>
            <person name="Gray D."/>
            <person name="Ylla G."/>
        </authorList>
    </citation>
    <scope>NUCLEOTIDE SEQUENCE [LARGE SCALE GENOMIC DNA]</scope>
    <source>
        <strain evidence="5">DAG 2021-001</strain>
        <tissue evidence="5">Whole body minus gut</tissue>
    </source>
</reference>
<dbReference type="InterPro" id="IPR036770">
    <property type="entry name" value="Ankyrin_rpt-contain_sf"/>
</dbReference>
<gene>
    <name evidence="5" type="ORF">R5R35_001493</name>
</gene>
<feature type="repeat" description="ANK" evidence="3">
    <location>
        <begin position="809"/>
        <end position="841"/>
    </location>
</feature>
<feature type="repeat" description="ANK" evidence="3">
    <location>
        <begin position="776"/>
        <end position="808"/>
    </location>
</feature>
<evidence type="ECO:0000313" key="6">
    <source>
        <dbReference type="Proteomes" id="UP001378592"/>
    </source>
</evidence>
<dbReference type="Pfam" id="PF12796">
    <property type="entry name" value="Ank_2"/>
    <property type="match status" value="1"/>
</dbReference>
<feature type="region of interest" description="Disordered" evidence="4">
    <location>
        <begin position="657"/>
        <end position="737"/>
    </location>
</feature>
<evidence type="ECO:0000256" key="3">
    <source>
        <dbReference type="PROSITE-ProRule" id="PRU00023"/>
    </source>
</evidence>
<sequence>MGDKSKFGIECIISRIFSQMQSDNMESCTSSRSNLSESSSWDFDTMCQNTAKLDEMMSSMKQGENVPCKVCKKRKDTLARREEIAWQREEIIHTREKELREWELMLEEKSRVLNEKEIKLKYDEGKVLQIEPVYNSEKNSRNSSLSDNGNCSLNSEQQRKENIKNEFLLEREMLLQEKEKIIFEKMENIVKKEQSIALNEQELNNQRIIFNKERELLSQKNHSLDLREQVVKKIEEAVERKLNSICEAKKSLDEKNILITQKENSLCTVVEYIQNKEQSLNERENMIIEKEKNIIQQISNWVKNDGTESPDEENKELCNKFDEIFDEKWKSIQERENTVVNSELILQEKWKEYSEGKELLKSEEESLQAIRDTFEKEKNILREWERLLEKREKVIEEKCELIDGNIDNKRSFLGVESVRTWPSPLDVQTEIDERMNRSSPFGAVGQMLNGDISLKLSDADENVDLSKDIPNSENREISGDELFQILEKEKESFHALLLKENANTSTDTGESGNSKKNHELTEPVKAFFNNKINVSSSIGMNIGEQVVCVPQINSKVTHLSFDVHGEKNKGETPQDDVLNTAIAFNSLNECSENQFIQDSSSVSPKRSIFLPMINKESDNKGNMELYGVEIDTSVKNMDKNDNKPSVMHETVSNNDSIAQNSIDSQNPQEGGSVSQDLISASPKSDKVNAENESNAKNKNDSGKTSEVFHTRVSPALSTSSSRSLTSPISGRGSPWLGRKRKPAREALLEAISKRNFLETVQLLDTNCMSLEVRNGDGRSAALLAVECGNIDLLERLMDKGADIKACDYKGYSALHIAVTENNSEMVLFLLKKGLNPLVTDINGNTAVKLASDLKFSTLCDVMNKYISAKST</sequence>
<accession>A0AAN9WFQ9</accession>
<feature type="compositionally biased region" description="Polar residues" evidence="4">
    <location>
        <begin position="657"/>
        <end position="682"/>
    </location>
</feature>
<protein>
    <submittedName>
        <fullName evidence="5">Uncharacterized protein</fullName>
    </submittedName>
</protein>
<keyword evidence="6" id="KW-1185">Reference proteome</keyword>
<feature type="region of interest" description="Disordered" evidence="4">
    <location>
        <begin position="137"/>
        <end position="156"/>
    </location>
</feature>
<proteinExistence type="predicted"/>
<evidence type="ECO:0000256" key="1">
    <source>
        <dbReference type="ARBA" id="ARBA00022737"/>
    </source>
</evidence>
<organism evidence="5 6">
    <name type="scientific">Gryllus longicercus</name>
    <dbReference type="NCBI Taxonomy" id="2509291"/>
    <lineage>
        <taxon>Eukaryota</taxon>
        <taxon>Metazoa</taxon>
        <taxon>Ecdysozoa</taxon>
        <taxon>Arthropoda</taxon>
        <taxon>Hexapoda</taxon>
        <taxon>Insecta</taxon>
        <taxon>Pterygota</taxon>
        <taxon>Neoptera</taxon>
        <taxon>Polyneoptera</taxon>
        <taxon>Orthoptera</taxon>
        <taxon>Ensifera</taxon>
        <taxon>Gryllidea</taxon>
        <taxon>Grylloidea</taxon>
        <taxon>Gryllidae</taxon>
        <taxon>Gryllinae</taxon>
        <taxon>Gryllus</taxon>
    </lineage>
</organism>
<name>A0AAN9WFQ9_9ORTH</name>
<comment type="caution">
    <text evidence="5">The sequence shown here is derived from an EMBL/GenBank/DDBJ whole genome shotgun (WGS) entry which is preliminary data.</text>
</comment>
<evidence type="ECO:0000256" key="4">
    <source>
        <dbReference type="SAM" id="MobiDB-lite"/>
    </source>
</evidence>
<dbReference type="EMBL" id="JAZDUA010000002">
    <property type="protein sequence ID" value="KAK7874397.1"/>
    <property type="molecule type" value="Genomic_DNA"/>
</dbReference>
<keyword evidence="1" id="KW-0677">Repeat</keyword>
<dbReference type="Proteomes" id="UP001378592">
    <property type="component" value="Unassembled WGS sequence"/>
</dbReference>
<dbReference type="InterPro" id="IPR002110">
    <property type="entry name" value="Ankyrin_rpt"/>
</dbReference>
<dbReference type="PANTHER" id="PTHR24171">
    <property type="entry name" value="ANKYRIN REPEAT DOMAIN-CONTAINING PROTEIN 39-RELATED"/>
    <property type="match status" value="1"/>
</dbReference>
<dbReference type="SUPFAM" id="SSF48403">
    <property type="entry name" value="Ankyrin repeat"/>
    <property type="match status" value="1"/>
</dbReference>
<evidence type="ECO:0000256" key="2">
    <source>
        <dbReference type="ARBA" id="ARBA00023043"/>
    </source>
</evidence>
<feature type="compositionally biased region" description="Low complexity" evidence="4">
    <location>
        <begin position="713"/>
        <end position="729"/>
    </location>
</feature>
<dbReference type="Gene3D" id="1.25.40.20">
    <property type="entry name" value="Ankyrin repeat-containing domain"/>
    <property type="match status" value="1"/>
</dbReference>
<feature type="compositionally biased region" description="Polar residues" evidence="4">
    <location>
        <begin position="141"/>
        <end position="156"/>
    </location>
</feature>
<keyword evidence="2 3" id="KW-0040">ANK repeat</keyword>
<feature type="compositionally biased region" description="Basic and acidic residues" evidence="4">
    <location>
        <begin position="683"/>
        <end position="709"/>
    </location>
</feature>
<dbReference type="PROSITE" id="PS50088">
    <property type="entry name" value="ANK_REPEAT"/>
    <property type="match status" value="2"/>
</dbReference>
<dbReference type="AlphaFoldDB" id="A0AAN9WFQ9"/>
<dbReference type="PROSITE" id="PS50297">
    <property type="entry name" value="ANK_REP_REGION"/>
    <property type="match status" value="2"/>
</dbReference>